<sequence>MSVRDAEAVQIRRFSARLSEVRHVRRFVGEFMAGRSCADDAIIAVSELAANAIQHSGSDGGGDFTVRLAPREGAVLITVTNAGGAERPTLGRNSPEDTSGRGLFIVDSISRRWGVVQGSAGTSVWCEIGCVHAPALQECLAA</sequence>
<keyword evidence="1" id="KW-0808">Transferase</keyword>
<dbReference type="Pfam" id="PF13581">
    <property type="entry name" value="HATPase_c_2"/>
    <property type="match status" value="1"/>
</dbReference>
<proteinExistence type="predicted"/>
<dbReference type="InterPro" id="IPR036890">
    <property type="entry name" value="HATPase_C_sf"/>
</dbReference>
<organism evidence="3 4">
    <name type="scientific">Nonomuraea insulae</name>
    <dbReference type="NCBI Taxonomy" id="1616787"/>
    <lineage>
        <taxon>Bacteria</taxon>
        <taxon>Bacillati</taxon>
        <taxon>Actinomycetota</taxon>
        <taxon>Actinomycetes</taxon>
        <taxon>Streptosporangiales</taxon>
        <taxon>Streptosporangiaceae</taxon>
        <taxon>Nonomuraea</taxon>
    </lineage>
</organism>
<dbReference type="CDD" id="cd16936">
    <property type="entry name" value="HATPase_RsbW-like"/>
    <property type="match status" value="1"/>
</dbReference>
<accession>A0ABW1CS59</accession>
<comment type="caution">
    <text evidence="3">The sequence shown here is derived from an EMBL/GenBank/DDBJ whole genome shotgun (WGS) entry which is preliminary data.</text>
</comment>
<evidence type="ECO:0000259" key="2">
    <source>
        <dbReference type="Pfam" id="PF13581"/>
    </source>
</evidence>
<dbReference type="RefSeq" id="WP_379517617.1">
    <property type="nucleotide sequence ID" value="NZ_JBHSPA010000035.1"/>
</dbReference>
<gene>
    <name evidence="3" type="ORF">ACFPZ3_29965</name>
</gene>
<dbReference type="PANTHER" id="PTHR35526">
    <property type="entry name" value="ANTI-SIGMA-F FACTOR RSBW-RELATED"/>
    <property type="match status" value="1"/>
</dbReference>
<keyword evidence="3" id="KW-0547">Nucleotide-binding</keyword>
<keyword evidence="1" id="KW-0723">Serine/threonine-protein kinase</keyword>
<dbReference type="Gene3D" id="3.30.565.10">
    <property type="entry name" value="Histidine kinase-like ATPase, C-terminal domain"/>
    <property type="match status" value="1"/>
</dbReference>
<name>A0ABW1CS59_9ACTN</name>
<dbReference type="Proteomes" id="UP001596058">
    <property type="component" value="Unassembled WGS sequence"/>
</dbReference>
<dbReference type="InterPro" id="IPR003594">
    <property type="entry name" value="HATPase_dom"/>
</dbReference>
<evidence type="ECO:0000256" key="1">
    <source>
        <dbReference type="ARBA" id="ARBA00022527"/>
    </source>
</evidence>
<protein>
    <submittedName>
        <fullName evidence="3">ATP-binding protein</fullName>
    </submittedName>
</protein>
<dbReference type="GO" id="GO:0005524">
    <property type="term" value="F:ATP binding"/>
    <property type="evidence" value="ECO:0007669"/>
    <property type="project" value="UniProtKB-KW"/>
</dbReference>
<evidence type="ECO:0000313" key="3">
    <source>
        <dbReference type="EMBL" id="MFC5828112.1"/>
    </source>
</evidence>
<feature type="domain" description="Histidine kinase/HSP90-like ATPase" evidence="2">
    <location>
        <begin position="14"/>
        <end position="125"/>
    </location>
</feature>
<reference evidence="4" key="1">
    <citation type="journal article" date="2019" name="Int. J. Syst. Evol. Microbiol.">
        <title>The Global Catalogue of Microorganisms (GCM) 10K type strain sequencing project: providing services to taxonomists for standard genome sequencing and annotation.</title>
        <authorList>
            <consortium name="The Broad Institute Genomics Platform"/>
            <consortium name="The Broad Institute Genome Sequencing Center for Infectious Disease"/>
            <person name="Wu L."/>
            <person name="Ma J."/>
        </authorList>
    </citation>
    <scope>NUCLEOTIDE SEQUENCE [LARGE SCALE GENOMIC DNA]</scope>
    <source>
        <strain evidence="4">CCUG 53903</strain>
    </source>
</reference>
<dbReference type="PANTHER" id="PTHR35526:SF3">
    <property type="entry name" value="ANTI-SIGMA-F FACTOR RSBW"/>
    <property type="match status" value="1"/>
</dbReference>
<keyword evidence="3" id="KW-0067">ATP-binding</keyword>
<keyword evidence="1" id="KW-0418">Kinase</keyword>
<dbReference type="InterPro" id="IPR050267">
    <property type="entry name" value="Anti-sigma-factor_SerPK"/>
</dbReference>
<keyword evidence="4" id="KW-1185">Reference proteome</keyword>
<dbReference type="EMBL" id="JBHSPA010000035">
    <property type="protein sequence ID" value="MFC5828112.1"/>
    <property type="molecule type" value="Genomic_DNA"/>
</dbReference>
<dbReference type="SUPFAM" id="SSF55874">
    <property type="entry name" value="ATPase domain of HSP90 chaperone/DNA topoisomerase II/histidine kinase"/>
    <property type="match status" value="1"/>
</dbReference>
<evidence type="ECO:0000313" key="4">
    <source>
        <dbReference type="Proteomes" id="UP001596058"/>
    </source>
</evidence>